<dbReference type="EMBL" id="MU150296">
    <property type="protein sequence ID" value="KAF9460599.1"/>
    <property type="molecule type" value="Genomic_DNA"/>
</dbReference>
<dbReference type="Pfam" id="PF12937">
    <property type="entry name" value="F-box-like"/>
    <property type="match status" value="1"/>
</dbReference>
<keyword evidence="4" id="KW-1185">Reference proteome</keyword>
<dbReference type="Gene3D" id="1.20.1280.50">
    <property type="match status" value="1"/>
</dbReference>
<dbReference type="AlphaFoldDB" id="A0A9P6CH56"/>
<evidence type="ECO:0000313" key="3">
    <source>
        <dbReference type="EMBL" id="KAF9460599.1"/>
    </source>
</evidence>
<feature type="domain" description="F-box" evidence="2">
    <location>
        <begin position="81"/>
        <end position="133"/>
    </location>
</feature>
<dbReference type="InterPro" id="IPR001810">
    <property type="entry name" value="F-box_dom"/>
</dbReference>
<evidence type="ECO:0000256" key="1">
    <source>
        <dbReference type="SAM" id="Coils"/>
    </source>
</evidence>
<protein>
    <recommendedName>
        <fullName evidence="2">F-box domain-containing protein</fullName>
    </recommendedName>
</protein>
<dbReference type="InterPro" id="IPR036047">
    <property type="entry name" value="F-box-like_dom_sf"/>
</dbReference>
<name>A0A9P6CH56_9AGAR</name>
<proteinExistence type="predicted"/>
<comment type="caution">
    <text evidence="3">The sequence shown here is derived from an EMBL/GenBank/DDBJ whole genome shotgun (WGS) entry which is preliminary data.</text>
</comment>
<dbReference type="Proteomes" id="UP000807353">
    <property type="component" value="Unassembled WGS sequence"/>
</dbReference>
<gene>
    <name evidence="3" type="ORF">BDZ94DRAFT_1265689</name>
</gene>
<reference evidence="3" key="1">
    <citation type="submission" date="2020-11" db="EMBL/GenBank/DDBJ databases">
        <authorList>
            <consortium name="DOE Joint Genome Institute"/>
            <person name="Ahrendt S."/>
            <person name="Riley R."/>
            <person name="Andreopoulos W."/>
            <person name="Labutti K."/>
            <person name="Pangilinan J."/>
            <person name="Ruiz-Duenas F.J."/>
            <person name="Barrasa J.M."/>
            <person name="Sanchez-Garcia M."/>
            <person name="Camarero S."/>
            <person name="Miyauchi S."/>
            <person name="Serrano A."/>
            <person name="Linde D."/>
            <person name="Babiker R."/>
            <person name="Drula E."/>
            <person name="Ayuso-Fernandez I."/>
            <person name="Pacheco R."/>
            <person name="Padilla G."/>
            <person name="Ferreira P."/>
            <person name="Barriuso J."/>
            <person name="Kellner H."/>
            <person name="Castanera R."/>
            <person name="Alfaro M."/>
            <person name="Ramirez L."/>
            <person name="Pisabarro A.G."/>
            <person name="Kuo A."/>
            <person name="Tritt A."/>
            <person name="Lipzen A."/>
            <person name="He G."/>
            <person name="Yan M."/>
            <person name="Ng V."/>
            <person name="Cullen D."/>
            <person name="Martin F."/>
            <person name="Rosso M.-N."/>
            <person name="Henrissat B."/>
            <person name="Hibbett D."/>
            <person name="Martinez A.T."/>
            <person name="Grigoriev I.V."/>
        </authorList>
    </citation>
    <scope>NUCLEOTIDE SEQUENCE</scope>
    <source>
        <strain evidence="3">CBS 247.69</strain>
    </source>
</reference>
<accession>A0A9P6CH56</accession>
<organism evidence="3 4">
    <name type="scientific">Collybia nuda</name>
    <dbReference type="NCBI Taxonomy" id="64659"/>
    <lineage>
        <taxon>Eukaryota</taxon>
        <taxon>Fungi</taxon>
        <taxon>Dikarya</taxon>
        <taxon>Basidiomycota</taxon>
        <taxon>Agaricomycotina</taxon>
        <taxon>Agaricomycetes</taxon>
        <taxon>Agaricomycetidae</taxon>
        <taxon>Agaricales</taxon>
        <taxon>Tricholomatineae</taxon>
        <taxon>Clitocybaceae</taxon>
        <taxon>Collybia</taxon>
    </lineage>
</organism>
<evidence type="ECO:0000313" key="4">
    <source>
        <dbReference type="Proteomes" id="UP000807353"/>
    </source>
</evidence>
<dbReference type="SUPFAM" id="SSF81383">
    <property type="entry name" value="F-box domain"/>
    <property type="match status" value="1"/>
</dbReference>
<dbReference type="OrthoDB" id="3139566at2759"/>
<feature type="coiled-coil region" evidence="1">
    <location>
        <begin position="34"/>
        <end position="61"/>
    </location>
</feature>
<keyword evidence="1" id="KW-0175">Coiled coil</keyword>
<sequence>MNVPEWLRTMRLEARAYSNDPLSYEDQTALRTILKNVEDDVKSLESDISRLVKVVSHLEKRHAEGLIRIDRLRVGLAPHKRLPPEILSKIFVHCDGYPLKLPPRYYRPIWSVTQVCSRWRSVALAEPLLWNQIKVRGSDRTDALNAFINEIFSNRGGQGAISYDAPWITGPEEWEDVVTLLSTYPSRLVNLRIPFVGFIPPSFETSLSLFDSLESISISFRHLARHDVEKNRFMAFSTAQNLRRALIHTPQRDNKLLSTWPTRISLPWRQLTHLNVDVVPISIFLTILHHCDSLVNCEVRLCDDPHSLEVVKIPVELNFLHSLVISDNTSYTAAEKLLDGIVTPALKILKFGEEDWDEWPQEFVLKLITQSNCSIESFETPARALAEDEILPLMRAMPQLKEFNAYTRQTISQSTLEKIKSENLAPELGKLDGWRLASIRSFIELLRSRYTTRGGGLKMVRVWVPEDIFAPEKEYFKSMLPGLTKGDRKIRVLPYSRSWENPTSESD</sequence>
<evidence type="ECO:0000259" key="2">
    <source>
        <dbReference type="Pfam" id="PF12937"/>
    </source>
</evidence>